<dbReference type="Proteomes" id="UP000814033">
    <property type="component" value="Unassembled WGS sequence"/>
</dbReference>
<dbReference type="EMBL" id="MU276258">
    <property type="protein sequence ID" value="KAI0039835.1"/>
    <property type="molecule type" value="Genomic_DNA"/>
</dbReference>
<gene>
    <name evidence="1" type="ORF">FA95DRAFT_981861</name>
</gene>
<reference evidence="1" key="2">
    <citation type="journal article" date="2022" name="New Phytol.">
        <title>Evolutionary transition to the ectomycorrhizal habit in the genomes of a hyperdiverse lineage of mushroom-forming fungi.</title>
        <authorList>
            <person name="Looney B."/>
            <person name="Miyauchi S."/>
            <person name="Morin E."/>
            <person name="Drula E."/>
            <person name="Courty P.E."/>
            <person name="Kohler A."/>
            <person name="Kuo A."/>
            <person name="LaButti K."/>
            <person name="Pangilinan J."/>
            <person name="Lipzen A."/>
            <person name="Riley R."/>
            <person name="Andreopoulos W."/>
            <person name="He G."/>
            <person name="Johnson J."/>
            <person name="Nolan M."/>
            <person name="Tritt A."/>
            <person name="Barry K.W."/>
            <person name="Grigoriev I.V."/>
            <person name="Nagy L.G."/>
            <person name="Hibbett D."/>
            <person name="Henrissat B."/>
            <person name="Matheny P.B."/>
            <person name="Labbe J."/>
            <person name="Martin F.M."/>
        </authorList>
    </citation>
    <scope>NUCLEOTIDE SEQUENCE</scope>
    <source>
        <strain evidence="1">FP105234-sp</strain>
    </source>
</reference>
<proteinExistence type="predicted"/>
<comment type="caution">
    <text evidence="1">The sequence shown here is derived from an EMBL/GenBank/DDBJ whole genome shotgun (WGS) entry which is preliminary data.</text>
</comment>
<evidence type="ECO:0000313" key="1">
    <source>
        <dbReference type="EMBL" id="KAI0039835.1"/>
    </source>
</evidence>
<protein>
    <submittedName>
        <fullName evidence="1">Uncharacterized protein</fullName>
    </submittedName>
</protein>
<sequence length="131" mass="14967">MISYATTLMRINVRRLPLIRLDSPYDIRTLLNRPRAASSTRFLGYERAAIQPSSSLRLSRSHHVPSSHSFNRSSGLMLRCPSHPYHLCPPHWLATGLSPSWPDQSGGTSPPGRSERYFPSRLWWCGEPWQP</sequence>
<keyword evidence="2" id="KW-1185">Reference proteome</keyword>
<name>A0ACB8R6U4_9AGAM</name>
<reference evidence="1" key="1">
    <citation type="submission" date="2021-02" db="EMBL/GenBank/DDBJ databases">
        <authorList>
            <consortium name="DOE Joint Genome Institute"/>
            <person name="Ahrendt S."/>
            <person name="Looney B.P."/>
            <person name="Miyauchi S."/>
            <person name="Morin E."/>
            <person name="Drula E."/>
            <person name="Courty P.E."/>
            <person name="Chicoki N."/>
            <person name="Fauchery L."/>
            <person name="Kohler A."/>
            <person name="Kuo A."/>
            <person name="Labutti K."/>
            <person name="Pangilinan J."/>
            <person name="Lipzen A."/>
            <person name="Riley R."/>
            <person name="Andreopoulos W."/>
            <person name="He G."/>
            <person name="Johnson J."/>
            <person name="Barry K.W."/>
            <person name="Grigoriev I.V."/>
            <person name="Nagy L."/>
            <person name="Hibbett D."/>
            <person name="Henrissat B."/>
            <person name="Matheny P.B."/>
            <person name="Labbe J."/>
            <person name="Martin F."/>
        </authorList>
    </citation>
    <scope>NUCLEOTIDE SEQUENCE</scope>
    <source>
        <strain evidence="1">FP105234-sp</strain>
    </source>
</reference>
<accession>A0ACB8R6U4</accession>
<organism evidence="1 2">
    <name type="scientific">Auriscalpium vulgare</name>
    <dbReference type="NCBI Taxonomy" id="40419"/>
    <lineage>
        <taxon>Eukaryota</taxon>
        <taxon>Fungi</taxon>
        <taxon>Dikarya</taxon>
        <taxon>Basidiomycota</taxon>
        <taxon>Agaricomycotina</taxon>
        <taxon>Agaricomycetes</taxon>
        <taxon>Russulales</taxon>
        <taxon>Auriscalpiaceae</taxon>
        <taxon>Auriscalpium</taxon>
    </lineage>
</organism>
<evidence type="ECO:0000313" key="2">
    <source>
        <dbReference type="Proteomes" id="UP000814033"/>
    </source>
</evidence>